<dbReference type="GeneID" id="140014582"/>
<sequence length="414" mass="47844">MTKWQMIFFKFDIIFTTQKAIKGQAIVDHLGKNPREDDYQPLHTYFSDEKVLFIGTAEDMNEQYPEWRLFFDGASNSFGVGIGAVLVSPEGKHYPSFTKLRFFCTNNMAEYEACIFGLKIALEMEIKNLIVFSDSDLLVHQTLKEWVTQDSKILSYHCNLLDLAKKFRSLEFRHISRARNIFADALATLSSMIQHPDELVTEPIQIQLQEKLAHCLVMEKSFDGHPWYSDIKEFLKIESYPPSADTTAKSFLCKLSSKFFLNGKVVYKRTSDLGLLRCVDEDEADYLMKEVYSGGDSRNSTIYRLQMNGAVEAVNKNLKKIIHKMTEKHHDWHEKLPYALMAYRTSIRTSTGAMPYNLMYGMEAVLLAEVEIPSLCILMETKLDDTDWIKQRHEQLPLIDEKRLNAICHDPNVQ</sequence>
<dbReference type="Pfam" id="PF13456">
    <property type="entry name" value="RVT_3"/>
    <property type="match status" value="1"/>
</dbReference>
<dbReference type="PANTHER" id="PTHR48475:SF1">
    <property type="entry name" value="RNASE H TYPE-1 DOMAIN-CONTAINING PROTEIN"/>
    <property type="match status" value="1"/>
</dbReference>
<keyword evidence="2" id="KW-1185">Reference proteome</keyword>
<dbReference type="PROSITE" id="PS50879">
    <property type="entry name" value="RNASE_H_1"/>
    <property type="match status" value="1"/>
</dbReference>
<organism evidence="2 3">
    <name type="scientific">Coffea arabica</name>
    <name type="common">Arabian coffee</name>
    <dbReference type="NCBI Taxonomy" id="13443"/>
    <lineage>
        <taxon>Eukaryota</taxon>
        <taxon>Viridiplantae</taxon>
        <taxon>Streptophyta</taxon>
        <taxon>Embryophyta</taxon>
        <taxon>Tracheophyta</taxon>
        <taxon>Spermatophyta</taxon>
        <taxon>Magnoliopsida</taxon>
        <taxon>eudicotyledons</taxon>
        <taxon>Gunneridae</taxon>
        <taxon>Pentapetalae</taxon>
        <taxon>asterids</taxon>
        <taxon>lamiids</taxon>
        <taxon>Gentianales</taxon>
        <taxon>Rubiaceae</taxon>
        <taxon>Ixoroideae</taxon>
        <taxon>Gardenieae complex</taxon>
        <taxon>Bertiereae - Coffeeae clade</taxon>
        <taxon>Coffeeae</taxon>
        <taxon>Coffea</taxon>
    </lineage>
</organism>
<dbReference type="InterPro" id="IPR012337">
    <property type="entry name" value="RNaseH-like_sf"/>
</dbReference>
<dbReference type="RefSeq" id="XP_071921739.1">
    <property type="nucleotide sequence ID" value="XM_072065638.1"/>
</dbReference>
<dbReference type="SUPFAM" id="SSF53098">
    <property type="entry name" value="Ribonuclease H-like"/>
    <property type="match status" value="2"/>
</dbReference>
<dbReference type="CDD" id="cd09279">
    <property type="entry name" value="RNase_HI_like"/>
    <property type="match status" value="1"/>
</dbReference>
<dbReference type="InterPro" id="IPR036397">
    <property type="entry name" value="RNaseH_sf"/>
</dbReference>
<evidence type="ECO:0000313" key="3">
    <source>
        <dbReference type="RefSeq" id="XP_071921739.1"/>
    </source>
</evidence>
<protein>
    <recommendedName>
        <fullName evidence="1">RNase H type-1 domain-containing protein</fullName>
    </recommendedName>
</protein>
<accession>A0ABM4VQD0</accession>
<reference evidence="3" key="1">
    <citation type="submission" date="2025-08" db="UniProtKB">
        <authorList>
            <consortium name="RefSeq"/>
        </authorList>
    </citation>
    <scope>IDENTIFICATION</scope>
    <source>
        <tissue evidence="3">Leaves</tissue>
    </source>
</reference>
<evidence type="ECO:0000313" key="2">
    <source>
        <dbReference type="Proteomes" id="UP001652660"/>
    </source>
</evidence>
<feature type="domain" description="RNase H type-1" evidence="1">
    <location>
        <begin position="63"/>
        <end position="205"/>
    </location>
</feature>
<dbReference type="InterPro" id="IPR002156">
    <property type="entry name" value="RNaseH_domain"/>
</dbReference>
<gene>
    <name evidence="3" type="primary">LOC140014582</name>
</gene>
<dbReference type="Proteomes" id="UP001652660">
    <property type="component" value="Chromosome 9e"/>
</dbReference>
<evidence type="ECO:0000259" key="1">
    <source>
        <dbReference type="PROSITE" id="PS50879"/>
    </source>
</evidence>
<name>A0ABM4VQD0_COFAR</name>
<proteinExistence type="predicted"/>
<dbReference type="PANTHER" id="PTHR48475">
    <property type="entry name" value="RIBONUCLEASE H"/>
    <property type="match status" value="1"/>
</dbReference>
<dbReference type="Gene3D" id="3.30.420.10">
    <property type="entry name" value="Ribonuclease H-like superfamily/Ribonuclease H"/>
    <property type="match status" value="2"/>
</dbReference>